<evidence type="ECO:0000259" key="1">
    <source>
        <dbReference type="Pfam" id="PF04230"/>
    </source>
</evidence>
<reference evidence="2 3" key="1">
    <citation type="submission" date="2016-01" db="EMBL/GenBank/DDBJ databases">
        <title>Investigation of taxonomic status of Bacillus aminovorans.</title>
        <authorList>
            <person name="Verma A."/>
            <person name="Pal Y."/>
            <person name="Krishnamurthi S."/>
        </authorList>
    </citation>
    <scope>NUCLEOTIDE SEQUENCE [LARGE SCALE GENOMIC DNA]</scope>
    <source>
        <strain evidence="2 3">DSM 4337</strain>
    </source>
</reference>
<dbReference type="RefSeq" id="WP_063975147.1">
    <property type="nucleotide sequence ID" value="NZ_LQWZ01000033.1"/>
</dbReference>
<dbReference type="AlphaFoldDB" id="A0A177KM42"/>
<dbReference type="PANTHER" id="PTHR36836">
    <property type="entry name" value="COLANIC ACID BIOSYNTHESIS PROTEIN WCAK"/>
    <property type="match status" value="1"/>
</dbReference>
<dbReference type="EMBL" id="LQWZ01000033">
    <property type="protein sequence ID" value="OAH54498.1"/>
    <property type="molecule type" value="Genomic_DNA"/>
</dbReference>
<dbReference type="Pfam" id="PF04230">
    <property type="entry name" value="PS_pyruv_trans"/>
    <property type="match status" value="1"/>
</dbReference>
<dbReference type="PANTHER" id="PTHR36836:SF1">
    <property type="entry name" value="COLANIC ACID BIOSYNTHESIS PROTEIN WCAK"/>
    <property type="match status" value="1"/>
</dbReference>
<dbReference type="Proteomes" id="UP000077271">
    <property type="component" value="Unassembled WGS sequence"/>
</dbReference>
<gene>
    <name evidence="2" type="ORF">AWH48_07825</name>
</gene>
<proteinExistence type="predicted"/>
<dbReference type="OrthoDB" id="3199616at2"/>
<accession>A0A177KM42</accession>
<evidence type="ECO:0000313" key="2">
    <source>
        <dbReference type="EMBL" id="OAH54498.1"/>
    </source>
</evidence>
<evidence type="ECO:0000313" key="3">
    <source>
        <dbReference type="Proteomes" id="UP000077271"/>
    </source>
</evidence>
<protein>
    <recommendedName>
        <fullName evidence="1">Polysaccharide pyruvyl transferase domain-containing protein</fullName>
    </recommendedName>
</protein>
<dbReference type="InterPro" id="IPR007345">
    <property type="entry name" value="Polysacch_pyruvyl_Trfase"/>
</dbReference>
<feature type="domain" description="Polysaccharide pyruvyl transferase" evidence="1">
    <location>
        <begin position="18"/>
        <end position="329"/>
    </location>
</feature>
<name>A0A177KM42_9BACI</name>
<organism evidence="2 3">
    <name type="scientific">Domibacillus aminovorans</name>
    <dbReference type="NCBI Taxonomy" id="29332"/>
    <lineage>
        <taxon>Bacteria</taxon>
        <taxon>Bacillati</taxon>
        <taxon>Bacillota</taxon>
        <taxon>Bacilli</taxon>
        <taxon>Bacillales</taxon>
        <taxon>Bacillaceae</taxon>
        <taxon>Domibacillus</taxon>
    </lineage>
</organism>
<sequence>MNTNIKKIAITGPFADVNFGDYAMLVNNIYDLNINDITLFSYDNDFLNTIKEDYLSDYNIEIVDVKLREEDNKLIKEDYTLTPIDILLMITNYDDLYAEIKNIDVLIVNGGGYFNGLWSMPHRITRLIKIIAPMLIANQLNKKIIFTGNGYGPFEKDKDFFASIFNVLNNATFGSRDNLYSPMWMRQAGVQDKQIKYIPDDLFLINDEILKQRVSTIIKDNNYIVMETYLPLDYIKSNIEQFKSFSCKMYERYGLSIVFLPLNLEHGGMQQAQYLNEILDNYEFVDISEKGYLPIQDAVEIIRNAKLVVSSRYHALVVALSTETPTVSVLKDVMGDKRYYYNKNCGMLRLALNSIPFDERYYLRLDYLETLDFIANNFSTIVEHQKKNYNSQYISNKENLKKLRKEYLNEIKR</sequence>
<comment type="caution">
    <text evidence="2">The sequence shown here is derived from an EMBL/GenBank/DDBJ whole genome shotgun (WGS) entry which is preliminary data.</text>
</comment>